<dbReference type="SUPFAM" id="SSF52200">
    <property type="entry name" value="Toll/Interleukin receptor TIR domain"/>
    <property type="match status" value="1"/>
</dbReference>
<evidence type="ECO:0000256" key="3">
    <source>
        <dbReference type="ARBA" id="ARBA00022692"/>
    </source>
</evidence>
<organism evidence="9 10">
    <name type="scientific">Mytilus galloprovincialis</name>
    <name type="common">Mediterranean mussel</name>
    <dbReference type="NCBI Taxonomy" id="29158"/>
    <lineage>
        <taxon>Eukaryota</taxon>
        <taxon>Metazoa</taxon>
        <taxon>Spiralia</taxon>
        <taxon>Lophotrochozoa</taxon>
        <taxon>Mollusca</taxon>
        <taxon>Bivalvia</taxon>
        <taxon>Autobranchia</taxon>
        <taxon>Pteriomorphia</taxon>
        <taxon>Mytilida</taxon>
        <taxon>Mytiloidea</taxon>
        <taxon>Mytilidae</taxon>
        <taxon>Mytilinae</taxon>
        <taxon>Mytilus</taxon>
    </lineage>
</organism>
<dbReference type="PROSITE" id="PS51450">
    <property type="entry name" value="LRR"/>
    <property type="match status" value="1"/>
</dbReference>
<evidence type="ECO:0000313" key="9">
    <source>
        <dbReference type="EMBL" id="VDI21995.1"/>
    </source>
</evidence>
<dbReference type="Gene3D" id="3.40.50.10140">
    <property type="entry name" value="Toll/interleukin-1 receptor homology (TIR) domain"/>
    <property type="match status" value="1"/>
</dbReference>
<evidence type="ECO:0000256" key="7">
    <source>
        <dbReference type="SAM" id="Phobius"/>
    </source>
</evidence>
<dbReference type="GO" id="GO:0007165">
    <property type="term" value="P:signal transduction"/>
    <property type="evidence" value="ECO:0007669"/>
    <property type="project" value="InterPro"/>
</dbReference>
<dbReference type="OrthoDB" id="1526598at2759"/>
<dbReference type="EMBL" id="UYJE01003748">
    <property type="protein sequence ID" value="VDI21995.1"/>
    <property type="molecule type" value="Genomic_DNA"/>
</dbReference>
<dbReference type="PANTHER" id="PTHR24365:SF541">
    <property type="entry name" value="PROTEIN TOLL-RELATED"/>
    <property type="match status" value="1"/>
</dbReference>
<evidence type="ECO:0000259" key="8">
    <source>
        <dbReference type="PROSITE" id="PS50104"/>
    </source>
</evidence>
<dbReference type="Gene3D" id="3.80.10.10">
    <property type="entry name" value="Ribonuclease Inhibitor"/>
    <property type="match status" value="1"/>
</dbReference>
<keyword evidence="4" id="KW-0732">Signal</keyword>
<evidence type="ECO:0000256" key="2">
    <source>
        <dbReference type="ARBA" id="ARBA00009634"/>
    </source>
</evidence>
<dbReference type="Pfam" id="PF13676">
    <property type="entry name" value="TIR_2"/>
    <property type="match status" value="1"/>
</dbReference>
<keyword evidence="6 7" id="KW-0472">Membrane</keyword>
<feature type="transmembrane region" description="Helical" evidence="7">
    <location>
        <begin position="122"/>
        <end position="144"/>
    </location>
</feature>
<sequence length="318" mass="37198">MKIKIFDISHNLLQTVNISIQHTQDLQFLNFSHNRIQKLSENNMHDLDAVTSSREIKIDLSGNTMLCTCETLHFLQWMTETNVILLNIDSYKCSYGNGTVTTLHQLSFIVKHLELQCSSETILIASVSVLIVCSLTVIGLAILYRYRWRIRYWYYKRKFKAAYTTTDQGYEQMFEYDVFISYSSDDYEIARHSTMEELESKRGLRACIHERDFQPGEYIAQNISRAINSSRRTILFVSNNFLGSEWCQYELNIALMEEMNSERKVVMAVMIDDIPNKSLSVDLRHIIHAYTYLEYPKNTTDSNLNVFWNKCAEFIKEG</sequence>
<dbReference type="PRINTS" id="PR01537">
    <property type="entry name" value="INTRLKN1R1F"/>
</dbReference>
<dbReference type="Proteomes" id="UP000596742">
    <property type="component" value="Unassembled WGS sequence"/>
</dbReference>
<dbReference type="SUPFAM" id="SSF52058">
    <property type="entry name" value="L domain-like"/>
    <property type="match status" value="1"/>
</dbReference>
<comment type="caution">
    <text evidence="9">The sequence shown here is derived from an EMBL/GenBank/DDBJ whole genome shotgun (WGS) entry which is preliminary data.</text>
</comment>
<reference evidence="9" key="1">
    <citation type="submission" date="2018-11" db="EMBL/GenBank/DDBJ databases">
        <authorList>
            <person name="Alioto T."/>
            <person name="Alioto T."/>
        </authorList>
    </citation>
    <scope>NUCLEOTIDE SEQUENCE</scope>
</reference>
<comment type="subcellular location">
    <subcellularLocation>
        <location evidence="1">Membrane</location>
        <topology evidence="1">Single-pass membrane protein</topology>
    </subcellularLocation>
</comment>
<dbReference type="SMART" id="SM00255">
    <property type="entry name" value="TIR"/>
    <property type="match status" value="1"/>
</dbReference>
<keyword evidence="3 7" id="KW-0812">Transmembrane</keyword>
<dbReference type="GO" id="GO:0005886">
    <property type="term" value="C:plasma membrane"/>
    <property type="evidence" value="ECO:0007669"/>
    <property type="project" value="TreeGrafter"/>
</dbReference>
<dbReference type="InterPro" id="IPR032675">
    <property type="entry name" value="LRR_dom_sf"/>
</dbReference>
<dbReference type="AlphaFoldDB" id="A0A8B6DNM2"/>
<keyword evidence="5 7" id="KW-1133">Transmembrane helix</keyword>
<gene>
    <name evidence="9" type="ORF">MGAL_10B018291</name>
</gene>
<dbReference type="InterPro" id="IPR000157">
    <property type="entry name" value="TIR_dom"/>
</dbReference>
<feature type="domain" description="TIR" evidence="8">
    <location>
        <begin position="174"/>
        <end position="318"/>
    </location>
</feature>
<dbReference type="PANTHER" id="PTHR24365">
    <property type="entry name" value="TOLL-LIKE RECEPTOR"/>
    <property type="match status" value="1"/>
</dbReference>
<dbReference type="InterPro" id="IPR001611">
    <property type="entry name" value="Leu-rich_rpt"/>
</dbReference>
<dbReference type="PROSITE" id="PS50104">
    <property type="entry name" value="TIR"/>
    <property type="match status" value="1"/>
</dbReference>
<dbReference type="InterPro" id="IPR035897">
    <property type="entry name" value="Toll_tir_struct_dom_sf"/>
</dbReference>
<protein>
    <recommendedName>
        <fullName evidence="8">TIR domain-containing protein</fullName>
    </recommendedName>
</protein>
<accession>A0A8B6DNM2</accession>
<comment type="similarity">
    <text evidence="2">Belongs to the Toll-like receptor family.</text>
</comment>
<dbReference type="GO" id="GO:0038023">
    <property type="term" value="F:signaling receptor activity"/>
    <property type="evidence" value="ECO:0007669"/>
    <property type="project" value="TreeGrafter"/>
</dbReference>
<keyword evidence="10" id="KW-1185">Reference proteome</keyword>
<evidence type="ECO:0000313" key="10">
    <source>
        <dbReference type="Proteomes" id="UP000596742"/>
    </source>
</evidence>
<proteinExistence type="inferred from homology"/>
<name>A0A8B6DNM2_MYTGA</name>
<evidence type="ECO:0000256" key="5">
    <source>
        <dbReference type="ARBA" id="ARBA00022989"/>
    </source>
</evidence>
<evidence type="ECO:0000256" key="4">
    <source>
        <dbReference type="ARBA" id="ARBA00022729"/>
    </source>
</evidence>
<evidence type="ECO:0000256" key="6">
    <source>
        <dbReference type="ARBA" id="ARBA00023136"/>
    </source>
</evidence>
<evidence type="ECO:0000256" key="1">
    <source>
        <dbReference type="ARBA" id="ARBA00004167"/>
    </source>
</evidence>